<dbReference type="Gene3D" id="1.10.230.10">
    <property type="entry name" value="Cytochrome P450-Terp, domain 2"/>
    <property type="match status" value="1"/>
</dbReference>
<dbReference type="GO" id="GO:0005975">
    <property type="term" value="P:carbohydrate metabolic process"/>
    <property type="evidence" value="ECO:0007669"/>
    <property type="project" value="TreeGrafter"/>
</dbReference>
<comment type="pathway">
    <text evidence="1">Carbohydrate metabolism; tricarboxylic acid cycle.</text>
</comment>
<dbReference type="InterPro" id="IPR016143">
    <property type="entry name" value="Citrate_synth-like_sm_a-sub"/>
</dbReference>
<gene>
    <name evidence="5" type="primary">mmgD</name>
    <name evidence="5" type="ORF">NCTC10437_01563</name>
</gene>
<dbReference type="GO" id="GO:0006099">
    <property type="term" value="P:tricarboxylic acid cycle"/>
    <property type="evidence" value="ECO:0007669"/>
    <property type="project" value="UniProtKB-UniPathway"/>
</dbReference>
<organism evidence="5 6">
    <name type="scientific">Mycolicibacterium aurum</name>
    <name type="common">Mycobacterium aurum</name>
    <dbReference type="NCBI Taxonomy" id="1791"/>
    <lineage>
        <taxon>Bacteria</taxon>
        <taxon>Bacillati</taxon>
        <taxon>Actinomycetota</taxon>
        <taxon>Actinomycetes</taxon>
        <taxon>Mycobacteriales</taxon>
        <taxon>Mycobacteriaceae</taxon>
        <taxon>Mycolicibacterium</taxon>
    </lineage>
</organism>
<dbReference type="STRING" id="1791.GCA_001049355_00516"/>
<sequence length="260" mass="27609">MRTRIATTRADEILIRGRNLAKDLMGEVGYTDMLVLTALGRLPSTAEKRIVEAIAVSVMDHGLTPSSLAARLTFLGAPESFQAAVAAGLLGAGNTFLGGMTEVTTLLRASAAGLDEAASNSEVAQAADDLVTSRLMDGRKIPGLGHNVHTGSDPRVDRMRAIVKAEGQYERHWRLLDALPDAFARQKRRTLPLNNAGAIGASIAALGFPAEMGRGIALAARAGGLIAHLLEEQTEPIAKQVWEHVLNEADNFEDEEANLG</sequence>
<evidence type="ECO:0000256" key="2">
    <source>
        <dbReference type="ARBA" id="ARBA00010566"/>
    </source>
</evidence>
<comment type="similarity">
    <text evidence="2">Belongs to the citrate synthase family.</text>
</comment>
<dbReference type="UniPathway" id="UPA00223"/>
<dbReference type="GO" id="GO:0036440">
    <property type="term" value="F:citrate synthase activity"/>
    <property type="evidence" value="ECO:0007669"/>
    <property type="project" value="UniProtKB-EC"/>
</dbReference>
<evidence type="ECO:0000256" key="1">
    <source>
        <dbReference type="ARBA" id="ARBA00005163"/>
    </source>
</evidence>
<dbReference type="GO" id="GO:0005829">
    <property type="term" value="C:cytosol"/>
    <property type="evidence" value="ECO:0007669"/>
    <property type="project" value="TreeGrafter"/>
</dbReference>
<dbReference type="NCBIfam" id="NF004868">
    <property type="entry name" value="PRK06224.1-5"/>
    <property type="match status" value="1"/>
</dbReference>
<dbReference type="RefSeq" id="WP_048630422.1">
    <property type="nucleotide sequence ID" value="NZ_CVQQ01000001.1"/>
</dbReference>
<dbReference type="InterPro" id="IPR002020">
    <property type="entry name" value="Citrate_synthase"/>
</dbReference>
<dbReference type="SUPFAM" id="SSF48256">
    <property type="entry name" value="Citrate synthase"/>
    <property type="match status" value="1"/>
</dbReference>
<accession>A0A3S4RPE3</accession>
<dbReference type="EC" id="2.3.3.16" evidence="3"/>
<dbReference type="EMBL" id="LR134356">
    <property type="protein sequence ID" value="VEG52645.1"/>
    <property type="molecule type" value="Genomic_DNA"/>
</dbReference>
<keyword evidence="5" id="KW-0012">Acyltransferase</keyword>
<dbReference type="InterPro" id="IPR016142">
    <property type="entry name" value="Citrate_synth-like_lrg_a-sub"/>
</dbReference>
<evidence type="ECO:0000256" key="3">
    <source>
        <dbReference type="ARBA" id="ARBA00012972"/>
    </source>
</evidence>
<dbReference type="Pfam" id="PF00285">
    <property type="entry name" value="Citrate_synt"/>
    <property type="match status" value="1"/>
</dbReference>
<dbReference type="CDD" id="cd06100">
    <property type="entry name" value="CCL_ACL-C"/>
    <property type="match status" value="1"/>
</dbReference>
<dbReference type="OrthoDB" id="3284791at2"/>
<proteinExistence type="inferred from homology"/>
<dbReference type="KEGG" id="mauu:NCTC10437_01563"/>
<evidence type="ECO:0000256" key="4">
    <source>
        <dbReference type="ARBA" id="ARBA00022679"/>
    </source>
</evidence>
<keyword evidence="4 5" id="KW-0808">Transferase</keyword>
<keyword evidence="6" id="KW-1185">Reference proteome</keyword>
<dbReference type="Gene3D" id="1.10.580.10">
    <property type="entry name" value="Citrate Synthase, domain 1"/>
    <property type="match status" value="1"/>
</dbReference>
<dbReference type="PANTHER" id="PTHR11739">
    <property type="entry name" value="CITRATE SYNTHASE"/>
    <property type="match status" value="1"/>
</dbReference>
<dbReference type="PANTHER" id="PTHR11739:SF4">
    <property type="entry name" value="CITRATE SYNTHASE, PEROXISOMAL"/>
    <property type="match status" value="1"/>
</dbReference>
<dbReference type="Proteomes" id="UP000279306">
    <property type="component" value="Chromosome"/>
</dbReference>
<reference evidence="5 6" key="1">
    <citation type="submission" date="2018-12" db="EMBL/GenBank/DDBJ databases">
        <authorList>
            <consortium name="Pathogen Informatics"/>
        </authorList>
    </citation>
    <scope>NUCLEOTIDE SEQUENCE [LARGE SCALE GENOMIC DNA]</scope>
    <source>
        <strain evidence="5 6">NCTC10437</strain>
    </source>
</reference>
<dbReference type="AlphaFoldDB" id="A0A3S4RPE3"/>
<dbReference type="InterPro" id="IPR036969">
    <property type="entry name" value="Citrate_synthase_sf"/>
</dbReference>
<evidence type="ECO:0000313" key="5">
    <source>
        <dbReference type="EMBL" id="VEG52645.1"/>
    </source>
</evidence>
<protein>
    <recommendedName>
        <fullName evidence="3">citrate synthase (unknown stereospecificity)</fullName>
        <ecNumber evidence="3">2.3.3.16</ecNumber>
    </recommendedName>
</protein>
<evidence type="ECO:0000313" key="6">
    <source>
        <dbReference type="Proteomes" id="UP000279306"/>
    </source>
</evidence>
<name>A0A3S4RPE3_MYCAU</name>